<dbReference type="EMBL" id="VSSQ01000042">
    <property type="protein sequence ID" value="MPL68631.1"/>
    <property type="molecule type" value="Genomic_DNA"/>
</dbReference>
<evidence type="ECO:0000313" key="1">
    <source>
        <dbReference type="EMBL" id="MPL68631.1"/>
    </source>
</evidence>
<protein>
    <submittedName>
        <fullName evidence="1">Uncharacterized protein</fullName>
    </submittedName>
</protein>
<accession>A0A644TSH9</accession>
<proteinExistence type="predicted"/>
<gene>
    <name evidence="1" type="ORF">SDC9_14359</name>
</gene>
<comment type="caution">
    <text evidence="1">The sequence shown here is derived from an EMBL/GenBank/DDBJ whole genome shotgun (WGS) entry which is preliminary data.</text>
</comment>
<dbReference type="AlphaFoldDB" id="A0A644TSH9"/>
<reference evidence="1" key="1">
    <citation type="submission" date="2019-08" db="EMBL/GenBank/DDBJ databases">
        <authorList>
            <person name="Kucharzyk K."/>
            <person name="Murdoch R.W."/>
            <person name="Higgins S."/>
            <person name="Loffler F."/>
        </authorList>
    </citation>
    <scope>NUCLEOTIDE SEQUENCE</scope>
</reference>
<sequence>MSSSANWYNFQEEICEYFKSIENIWLSQAQICELYGKSKSTISEHIKAIFEDEELDKIQLFGISEQLQQMVKSMM</sequence>
<organism evidence="1">
    <name type="scientific">bioreactor metagenome</name>
    <dbReference type="NCBI Taxonomy" id="1076179"/>
    <lineage>
        <taxon>unclassified sequences</taxon>
        <taxon>metagenomes</taxon>
        <taxon>ecological metagenomes</taxon>
    </lineage>
</organism>
<name>A0A644TSH9_9ZZZZ</name>